<evidence type="ECO:0000259" key="5">
    <source>
        <dbReference type="Pfam" id="PF00296"/>
    </source>
</evidence>
<keyword evidence="3" id="KW-0560">Oxidoreductase</keyword>
<organism evidence="6 7">
    <name type="scientific">Gordonia cholesterolivorans</name>
    <dbReference type="NCBI Taxonomy" id="559625"/>
    <lineage>
        <taxon>Bacteria</taxon>
        <taxon>Bacillati</taxon>
        <taxon>Actinomycetota</taxon>
        <taxon>Actinomycetes</taxon>
        <taxon>Mycobacteriales</taxon>
        <taxon>Gordoniaceae</taxon>
        <taxon>Gordonia</taxon>
    </lineage>
</organism>
<evidence type="ECO:0000313" key="6">
    <source>
        <dbReference type="EMBL" id="GAA2377515.1"/>
    </source>
</evidence>
<dbReference type="InterPro" id="IPR036661">
    <property type="entry name" value="Luciferase-like_sf"/>
</dbReference>
<protein>
    <submittedName>
        <fullName evidence="6">LLM class F420-dependent oxidoreductase</fullName>
    </submittedName>
</protein>
<accession>A0ABP5UEA3</accession>
<evidence type="ECO:0000256" key="4">
    <source>
        <dbReference type="ARBA" id="ARBA00023033"/>
    </source>
</evidence>
<keyword evidence="7" id="KW-1185">Reference proteome</keyword>
<dbReference type="PANTHER" id="PTHR42847">
    <property type="entry name" value="ALKANESULFONATE MONOOXYGENASE"/>
    <property type="match status" value="1"/>
</dbReference>
<evidence type="ECO:0000256" key="2">
    <source>
        <dbReference type="ARBA" id="ARBA00022643"/>
    </source>
</evidence>
<dbReference type="Pfam" id="PF00296">
    <property type="entry name" value="Bac_luciferase"/>
    <property type="match status" value="1"/>
</dbReference>
<sequence length="337" mass="36847">MVDKRIRIGYQIPNFTYPDPLEPENAGPVADIFPTVAAQAREAERSGFDTVFVMDHFYQLPGLGAPSEPMLEAYTTLGALSGATSEIKLSALVTGNTYRNPAMLAKTVTTLDVVSGGRAVCAIGAGWFQLEHDQMGFEFGTFTDRFERLSESLEILSPMLRGGRPELTGKWYSAHDTLNQPRLRDDLPIMLGGGGEKKTFGLAARYADHLNVICNASELPRKMDALAARCEEAGRDRDTLETSFLSFVIMDADGDRARSLAHDYLRKTGVDPEVIDDETYSRATDRMFIGTPDDVADQLQRRVLDQGIDGLVINMVPNGHLPGKVAEAGAMLTALLN</sequence>
<dbReference type="InterPro" id="IPR019952">
    <property type="entry name" value="F420_OxRdatse_Rv1855c_pred"/>
</dbReference>
<dbReference type="PANTHER" id="PTHR42847:SF8">
    <property type="entry name" value="CONSERVED PROTEIN"/>
    <property type="match status" value="1"/>
</dbReference>
<keyword evidence="4" id="KW-0503">Monooxygenase</keyword>
<feature type="domain" description="Luciferase-like" evidence="5">
    <location>
        <begin position="33"/>
        <end position="301"/>
    </location>
</feature>
<proteinExistence type="predicted"/>
<dbReference type="SUPFAM" id="SSF51679">
    <property type="entry name" value="Bacterial luciferase-like"/>
    <property type="match status" value="1"/>
</dbReference>
<reference evidence="7" key="1">
    <citation type="journal article" date="2019" name="Int. J. Syst. Evol. Microbiol.">
        <title>The Global Catalogue of Microorganisms (GCM) 10K type strain sequencing project: providing services to taxonomists for standard genome sequencing and annotation.</title>
        <authorList>
            <consortium name="The Broad Institute Genomics Platform"/>
            <consortium name="The Broad Institute Genome Sequencing Center for Infectious Disease"/>
            <person name="Wu L."/>
            <person name="Ma J."/>
        </authorList>
    </citation>
    <scope>NUCLEOTIDE SEQUENCE [LARGE SCALE GENOMIC DNA]</scope>
    <source>
        <strain evidence="7">JCM 16227</strain>
    </source>
</reference>
<evidence type="ECO:0000256" key="3">
    <source>
        <dbReference type="ARBA" id="ARBA00023002"/>
    </source>
</evidence>
<dbReference type="EMBL" id="BAAARB010000006">
    <property type="protein sequence ID" value="GAA2377515.1"/>
    <property type="molecule type" value="Genomic_DNA"/>
</dbReference>
<evidence type="ECO:0000256" key="1">
    <source>
        <dbReference type="ARBA" id="ARBA00022630"/>
    </source>
</evidence>
<keyword evidence="2" id="KW-0288">FMN</keyword>
<dbReference type="InterPro" id="IPR050172">
    <property type="entry name" value="SsuD_RutA_monooxygenase"/>
</dbReference>
<comment type="caution">
    <text evidence="6">The sequence shown here is derived from an EMBL/GenBank/DDBJ whole genome shotgun (WGS) entry which is preliminary data.</text>
</comment>
<evidence type="ECO:0000313" key="7">
    <source>
        <dbReference type="Proteomes" id="UP001501170"/>
    </source>
</evidence>
<gene>
    <name evidence="6" type="ORF">GCM10009855_16230</name>
</gene>
<dbReference type="NCBIfam" id="TIGR03560">
    <property type="entry name" value="F420_Rv1855c"/>
    <property type="match status" value="1"/>
</dbReference>
<dbReference type="RefSeq" id="WP_346075839.1">
    <property type="nucleotide sequence ID" value="NZ_BAAARB010000006.1"/>
</dbReference>
<keyword evidence="1" id="KW-0285">Flavoprotein</keyword>
<dbReference type="Proteomes" id="UP001501170">
    <property type="component" value="Unassembled WGS sequence"/>
</dbReference>
<dbReference type="Gene3D" id="3.20.20.30">
    <property type="entry name" value="Luciferase-like domain"/>
    <property type="match status" value="1"/>
</dbReference>
<dbReference type="InterPro" id="IPR011251">
    <property type="entry name" value="Luciferase-like_dom"/>
</dbReference>
<name>A0ABP5UEA3_9ACTN</name>